<dbReference type="EMBL" id="VRSX01000003">
    <property type="protein sequence ID" value="TXK11527.1"/>
    <property type="molecule type" value="Genomic_DNA"/>
</dbReference>
<comment type="caution">
    <text evidence="1">The sequence shown here is derived from an EMBL/GenBank/DDBJ whole genome shotgun (WGS) entry which is preliminary data.</text>
</comment>
<name>A0A5C8HYD9_9MICO</name>
<gene>
    <name evidence="1" type="ORF">FVP74_09365</name>
</gene>
<sequence length="115" mass="12815">MSDDETTSDAFGDAWEYLEEHSDEIPPCDYGAGILRDDDAGPCDRERASWTATSSPCGCVSFLCVAHAAYWTRLGEPLPPTLWDRLRRRTKKRWAALECATCGGRTISPTFRLIA</sequence>
<dbReference type="Proteomes" id="UP000321949">
    <property type="component" value="Unassembled WGS sequence"/>
</dbReference>
<organism evidence="1 2">
    <name type="scientific">Microbacterium saccharophilum</name>
    <dbReference type="NCBI Taxonomy" id="1213358"/>
    <lineage>
        <taxon>Bacteria</taxon>
        <taxon>Bacillati</taxon>
        <taxon>Actinomycetota</taxon>
        <taxon>Actinomycetes</taxon>
        <taxon>Micrococcales</taxon>
        <taxon>Microbacteriaceae</taxon>
        <taxon>Microbacterium</taxon>
    </lineage>
</organism>
<accession>A0A5C8HYD9</accession>
<protein>
    <submittedName>
        <fullName evidence="1">Uncharacterized protein</fullName>
    </submittedName>
</protein>
<proteinExistence type="predicted"/>
<evidence type="ECO:0000313" key="2">
    <source>
        <dbReference type="Proteomes" id="UP000321949"/>
    </source>
</evidence>
<reference evidence="1 2" key="1">
    <citation type="submission" date="2019-08" db="EMBL/GenBank/DDBJ databases">
        <authorList>
            <person name="Dong K."/>
        </authorList>
    </citation>
    <scope>NUCLEOTIDE SEQUENCE [LARGE SCALE GENOMIC DNA]</scope>
    <source>
        <strain evidence="1 2">K-1</strain>
    </source>
</reference>
<dbReference type="AlphaFoldDB" id="A0A5C8HYD9"/>
<evidence type="ECO:0000313" key="1">
    <source>
        <dbReference type="EMBL" id="TXK11527.1"/>
    </source>
</evidence>
<keyword evidence="2" id="KW-1185">Reference proteome</keyword>
<dbReference type="RefSeq" id="WP_147051332.1">
    <property type="nucleotide sequence ID" value="NZ_BKAH01000017.1"/>
</dbReference>